<keyword evidence="3" id="KW-1185">Reference proteome</keyword>
<feature type="transmembrane region" description="Helical" evidence="1">
    <location>
        <begin position="126"/>
        <end position="146"/>
    </location>
</feature>
<feature type="transmembrane region" description="Helical" evidence="1">
    <location>
        <begin position="251"/>
        <end position="271"/>
    </location>
</feature>
<organism evidence="2 3">
    <name type="scientific">Oceanobacillus limi</name>
    <dbReference type="NCBI Taxonomy" id="930131"/>
    <lineage>
        <taxon>Bacteria</taxon>
        <taxon>Bacillati</taxon>
        <taxon>Bacillota</taxon>
        <taxon>Bacilli</taxon>
        <taxon>Bacillales</taxon>
        <taxon>Bacillaceae</taxon>
        <taxon>Oceanobacillus</taxon>
    </lineage>
</organism>
<feature type="transmembrane region" description="Helical" evidence="1">
    <location>
        <begin position="77"/>
        <end position="94"/>
    </location>
</feature>
<feature type="transmembrane region" description="Helical" evidence="1">
    <location>
        <begin position="101"/>
        <end position="120"/>
    </location>
</feature>
<keyword evidence="1" id="KW-0472">Membrane</keyword>
<keyword evidence="1" id="KW-0812">Transmembrane</keyword>
<sequence>MMIPNYVWYLGLLLVSLIAFVIVLMKTKRKKQIIQTYFFIFGSSYFVDFVVLILFNGYEYKPHFIDSLWIDSTLGSIFSQGIAVPIASIVIAGFHLRWKAILTTTILFLGIEGLFLYLGIYEHHWWKVWYTGLLLPIGFYLAKFWYQLLINPSKQVKFVTIYMTLVGYSTTLKFFLVLLLTSHFYSVGWFNDQVRDHLAANALYIFIYMIFVTTVIVLKFNWRWIIGILSFEVLLDYFFIQIGILKLAAHWGIHYFVLLLIITLILFRKLYVNWFPKKVEP</sequence>
<evidence type="ECO:0000313" key="3">
    <source>
        <dbReference type="Proteomes" id="UP000198618"/>
    </source>
</evidence>
<feature type="transmembrane region" description="Helical" evidence="1">
    <location>
        <begin position="198"/>
        <end position="218"/>
    </location>
</feature>
<dbReference type="AlphaFoldDB" id="A0A1I0FFX5"/>
<dbReference type="EMBL" id="FOHE01000015">
    <property type="protein sequence ID" value="SET57007.1"/>
    <property type="molecule type" value="Genomic_DNA"/>
</dbReference>
<keyword evidence="1" id="KW-1133">Transmembrane helix</keyword>
<protein>
    <submittedName>
        <fullName evidence="2">Uncharacterized protein</fullName>
    </submittedName>
</protein>
<feature type="transmembrane region" description="Helical" evidence="1">
    <location>
        <begin position="37"/>
        <end position="57"/>
    </location>
</feature>
<proteinExistence type="predicted"/>
<feature type="transmembrane region" description="Helical" evidence="1">
    <location>
        <begin position="6"/>
        <end position="25"/>
    </location>
</feature>
<evidence type="ECO:0000313" key="2">
    <source>
        <dbReference type="EMBL" id="SET57007.1"/>
    </source>
</evidence>
<reference evidence="2 3" key="1">
    <citation type="submission" date="2016-10" db="EMBL/GenBank/DDBJ databases">
        <authorList>
            <person name="de Groot N.N."/>
        </authorList>
    </citation>
    <scope>NUCLEOTIDE SEQUENCE [LARGE SCALE GENOMIC DNA]</scope>
    <source>
        <strain evidence="2 3">IBRC-M 10780</strain>
    </source>
</reference>
<gene>
    <name evidence="2" type="ORF">SAMN05216389_11528</name>
</gene>
<feature type="transmembrane region" description="Helical" evidence="1">
    <location>
        <begin position="158"/>
        <end position="186"/>
    </location>
</feature>
<accession>A0A1I0FFX5</accession>
<name>A0A1I0FFX5_9BACI</name>
<dbReference type="RefSeq" id="WP_211753629.1">
    <property type="nucleotide sequence ID" value="NZ_FOHE01000015.1"/>
</dbReference>
<feature type="transmembrane region" description="Helical" evidence="1">
    <location>
        <begin position="225"/>
        <end position="245"/>
    </location>
</feature>
<evidence type="ECO:0000256" key="1">
    <source>
        <dbReference type="SAM" id="Phobius"/>
    </source>
</evidence>
<dbReference type="Proteomes" id="UP000198618">
    <property type="component" value="Unassembled WGS sequence"/>
</dbReference>